<gene>
    <name evidence="6" type="primary">glxR</name>
    <name evidence="6" type="ORF">Mterra_00898</name>
</gene>
<accession>A0A399F1Q8</accession>
<proteinExistence type="predicted"/>
<organism evidence="6 7">
    <name type="scientific">Calidithermus terrae</name>
    <dbReference type="NCBI Taxonomy" id="1408545"/>
    <lineage>
        <taxon>Bacteria</taxon>
        <taxon>Thermotogati</taxon>
        <taxon>Deinococcota</taxon>
        <taxon>Deinococci</taxon>
        <taxon>Thermales</taxon>
        <taxon>Thermaceae</taxon>
        <taxon>Calidithermus</taxon>
    </lineage>
</organism>
<reference evidence="6 7" key="1">
    <citation type="submission" date="2018-08" db="EMBL/GenBank/DDBJ databases">
        <title>Meiothermus terrae DSM 26712 genome sequencing project.</title>
        <authorList>
            <person name="Da Costa M.S."/>
            <person name="Albuquerque L."/>
            <person name="Raposo P."/>
            <person name="Froufe H.J.C."/>
            <person name="Barroso C.S."/>
            <person name="Egas C."/>
        </authorList>
    </citation>
    <scope>NUCLEOTIDE SEQUENCE [LARGE SCALE GENOMIC DNA]</scope>
    <source>
        <strain evidence="6 7">DSM 26712</strain>
    </source>
</reference>
<keyword evidence="2" id="KW-0238">DNA-binding</keyword>
<dbReference type="PROSITE" id="PS51063">
    <property type="entry name" value="HTH_CRP_2"/>
    <property type="match status" value="1"/>
</dbReference>
<dbReference type="InterPro" id="IPR014710">
    <property type="entry name" value="RmlC-like_jellyroll"/>
</dbReference>
<dbReference type="GO" id="GO:0003700">
    <property type="term" value="F:DNA-binding transcription factor activity"/>
    <property type="evidence" value="ECO:0007669"/>
    <property type="project" value="TreeGrafter"/>
</dbReference>
<comment type="caution">
    <text evidence="6">The sequence shown here is derived from an EMBL/GenBank/DDBJ whole genome shotgun (WGS) entry which is preliminary data.</text>
</comment>
<evidence type="ECO:0000256" key="2">
    <source>
        <dbReference type="ARBA" id="ARBA00023125"/>
    </source>
</evidence>
<dbReference type="PANTHER" id="PTHR24567">
    <property type="entry name" value="CRP FAMILY TRANSCRIPTIONAL REGULATORY PROTEIN"/>
    <property type="match status" value="1"/>
</dbReference>
<evidence type="ECO:0000313" key="7">
    <source>
        <dbReference type="Proteomes" id="UP000265715"/>
    </source>
</evidence>
<feature type="domain" description="HTH crp-type" evidence="5">
    <location>
        <begin position="142"/>
        <end position="216"/>
    </location>
</feature>
<dbReference type="Pfam" id="PF13545">
    <property type="entry name" value="HTH_Crp_2"/>
    <property type="match status" value="1"/>
</dbReference>
<dbReference type="InterPro" id="IPR012318">
    <property type="entry name" value="HTH_CRP"/>
</dbReference>
<sequence>MDYLRQPGFMERLSEHERTRLGQICPPNTYRRGDYLFRAGDPCGGLTIVIHGQVKLARLSPSGQERILFIAGPGDLLGTNFLDPDARFRSDGVCLGEVVICPVSRVHVEQVARELPNVPLRLAEVLSRRLSHLEDQLEIAAEPVLLRLGQALLWLVGRFGHEVGEGWHEVGLELRQEDLAALCGTSRVTVTHSLGLLREQGLLEGTRGSYRVRCGGLEAYLQAVAWQE</sequence>
<dbReference type="InterPro" id="IPR000595">
    <property type="entry name" value="cNMP-bd_dom"/>
</dbReference>
<evidence type="ECO:0000259" key="4">
    <source>
        <dbReference type="PROSITE" id="PS50042"/>
    </source>
</evidence>
<dbReference type="SMART" id="SM00419">
    <property type="entry name" value="HTH_CRP"/>
    <property type="match status" value="1"/>
</dbReference>
<dbReference type="SMART" id="SM00100">
    <property type="entry name" value="cNMP"/>
    <property type="match status" value="1"/>
</dbReference>
<dbReference type="Proteomes" id="UP000265715">
    <property type="component" value="Unassembled WGS sequence"/>
</dbReference>
<keyword evidence="1" id="KW-0805">Transcription regulation</keyword>
<evidence type="ECO:0000313" key="6">
    <source>
        <dbReference type="EMBL" id="RIH88762.1"/>
    </source>
</evidence>
<keyword evidence="7" id="KW-1185">Reference proteome</keyword>
<dbReference type="Gene3D" id="1.10.10.10">
    <property type="entry name" value="Winged helix-like DNA-binding domain superfamily/Winged helix DNA-binding domain"/>
    <property type="match status" value="1"/>
</dbReference>
<dbReference type="Pfam" id="PF00027">
    <property type="entry name" value="cNMP_binding"/>
    <property type="match status" value="1"/>
</dbReference>
<evidence type="ECO:0000259" key="5">
    <source>
        <dbReference type="PROSITE" id="PS51063"/>
    </source>
</evidence>
<evidence type="ECO:0000256" key="1">
    <source>
        <dbReference type="ARBA" id="ARBA00023015"/>
    </source>
</evidence>
<dbReference type="Gene3D" id="2.60.120.10">
    <property type="entry name" value="Jelly Rolls"/>
    <property type="match status" value="1"/>
</dbReference>
<dbReference type="InterPro" id="IPR050397">
    <property type="entry name" value="Env_Response_Regulators"/>
</dbReference>
<dbReference type="SUPFAM" id="SSF46785">
    <property type="entry name" value="Winged helix' DNA-binding domain"/>
    <property type="match status" value="1"/>
</dbReference>
<dbReference type="PROSITE" id="PS50042">
    <property type="entry name" value="CNMP_BINDING_3"/>
    <property type="match status" value="1"/>
</dbReference>
<protein>
    <submittedName>
        <fullName evidence="6">CRP-like cAMP-activated global transcriptional regulator</fullName>
    </submittedName>
</protein>
<dbReference type="PANTHER" id="PTHR24567:SF74">
    <property type="entry name" value="HTH-TYPE TRANSCRIPTIONAL REGULATOR ARCR"/>
    <property type="match status" value="1"/>
</dbReference>
<dbReference type="RefSeq" id="WP_119314094.1">
    <property type="nucleotide sequence ID" value="NZ_QXDL01000024.1"/>
</dbReference>
<evidence type="ECO:0000256" key="3">
    <source>
        <dbReference type="ARBA" id="ARBA00023163"/>
    </source>
</evidence>
<dbReference type="GO" id="GO:0005829">
    <property type="term" value="C:cytosol"/>
    <property type="evidence" value="ECO:0007669"/>
    <property type="project" value="TreeGrafter"/>
</dbReference>
<dbReference type="InterPro" id="IPR036390">
    <property type="entry name" value="WH_DNA-bd_sf"/>
</dbReference>
<keyword evidence="3" id="KW-0804">Transcription</keyword>
<dbReference type="InterPro" id="IPR018490">
    <property type="entry name" value="cNMP-bd_dom_sf"/>
</dbReference>
<dbReference type="InterPro" id="IPR036388">
    <property type="entry name" value="WH-like_DNA-bd_sf"/>
</dbReference>
<dbReference type="GO" id="GO:0003677">
    <property type="term" value="F:DNA binding"/>
    <property type="evidence" value="ECO:0007669"/>
    <property type="project" value="UniProtKB-KW"/>
</dbReference>
<dbReference type="AlphaFoldDB" id="A0A399F1Q8"/>
<dbReference type="EMBL" id="QXDL01000024">
    <property type="protein sequence ID" value="RIH88762.1"/>
    <property type="molecule type" value="Genomic_DNA"/>
</dbReference>
<name>A0A399F1Q8_9DEIN</name>
<dbReference type="SUPFAM" id="SSF51206">
    <property type="entry name" value="cAMP-binding domain-like"/>
    <property type="match status" value="1"/>
</dbReference>
<dbReference type="CDD" id="cd00038">
    <property type="entry name" value="CAP_ED"/>
    <property type="match status" value="1"/>
</dbReference>
<dbReference type="OrthoDB" id="34323at2"/>
<feature type="domain" description="Cyclic nucleotide-binding" evidence="4">
    <location>
        <begin position="9"/>
        <end position="78"/>
    </location>
</feature>